<evidence type="ECO:0000256" key="2">
    <source>
        <dbReference type="SAM" id="Phobius"/>
    </source>
</evidence>
<sequence length="344" mass="37465">MSWPGVGSYTVDARLAAGVALVVAYFAVGHFAALMKWIADKIVGPEEEDEEEVERVISVPSSPSARIRAMQSSFVNALEPRLKSIENQLSRLSERLDTVETRSQAPVPTIHELHTDNTVPLPAPAAAGPPPPPPPPPPISAPAPGFKIVRKEGAKKSAVQEDDQPSMAQVLRELSLVQRKVTNMISSPRAQYLRHRHTSRVSFPALRRTAMNPDHDQTESEEEEGPTKSVEESDDGSEDEEESGSDDGLSSPLRKKRVNSPVPGMQPTTGPSASEHVSRTPGGLVGFGSRHLDRTAEDEKVNVMHSDQTHIPKPRTKLFEQNEAKAILRSKMDHNLAAANNHLA</sequence>
<dbReference type="AlphaFoldDB" id="A0AAD5X1A9"/>
<keyword evidence="4" id="KW-1185">Reference proteome</keyword>
<evidence type="ECO:0000313" key="3">
    <source>
        <dbReference type="EMBL" id="KAJ3046675.1"/>
    </source>
</evidence>
<feature type="region of interest" description="Disordered" evidence="1">
    <location>
        <begin position="96"/>
        <end position="145"/>
    </location>
</feature>
<dbReference type="Proteomes" id="UP001212841">
    <property type="component" value="Unassembled WGS sequence"/>
</dbReference>
<keyword evidence="2" id="KW-0472">Membrane</keyword>
<evidence type="ECO:0000313" key="4">
    <source>
        <dbReference type="Proteomes" id="UP001212841"/>
    </source>
</evidence>
<comment type="caution">
    <text evidence="3">The sequence shown here is derived from an EMBL/GenBank/DDBJ whole genome shotgun (WGS) entry which is preliminary data.</text>
</comment>
<accession>A0AAD5X1A9</accession>
<protein>
    <submittedName>
        <fullName evidence="3">Uncharacterized protein</fullName>
    </submittedName>
</protein>
<organism evidence="3 4">
    <name type="scientific">Rhizophlyctis rosea</name>
    <dbReference type="NCBI Taxonomy" id="64517"/>
    <lineage>
        <taxon>Eukaryota</taxon>
        <taxon>Fungi</taxon>
        <taxon>Fungi incertae sedis</taxon>
        <taxon>Chytridiomycota</taxon>
        <taxon>Chytridiomycota incertae sedis</taxon>
        <taxon>Chytridiomycetes</taxon>
        <taxon>Rhizophlyctidales</taxon>
        <taxon>Rhizophlyctidaceae</taxon>
        <taxon>Rhizophlyctis</taxon>
    </lineage>
</organism>
<name>A0AAD5X1A9_9FUNG</name>
<feature type="compositionally biased region" description="Acidic residues" evidence="1">
    <location>
        <begin position="232"/>
        <end position="245"/>
    </location>
</feature>
<feature type="compositionally biased region" description="Pro residues" evidence="1">
    <location>
        <begin position="121"/>
        <end position="141"/>
    </location>
</feature>
<feature type="transmembrane region" description="Helical" evidence="2">
    <location>
        <begin position="15"/>
        <end position="34"/>
    </location>
</feature>
<dbReference type="EMBL" id="JADGJD010001117">
    <property type="protein sequence ID" value="KAJ3046675.1"/>
    <property type="molecule type" value="Genomic_DNA"/>
</dbReference>
<proteinExistence type="predicted"/>
<gene>
    <name evidence="3" type="ORF">HK097_000644</name>
</gene>
<keyword evidence="2" id="KW-0812">Transmembrane</keyword>
<keyword evidence="2" id="KW-1133">Transmembrane helix</keyword>
<reference evidence="3" key="1">
    <citation type="submission" date="2020-05" db="EMBL/GenBank/DDBJ databases">
        <title>Phylogenomic resolution of chytrid fungi.</title>
        <authorList>
            <person name="Stajich J.E."/>
            <person name="Amses K."/>
            <person name="Simmons R."/>
            <person name="Seto K."/>
            <person name="Myers J."/>
            <person name="Bonds A."/>
            <person name="Quandt C.A."/>
            <person name="Barry K."/>
            <person name="Liu P."/>
            <person name="Grigoriev I."/>
            <person name="Longcore J.E."/>
            <person name="James T.Y."/>
        </authorList>
    </citation>
    <scope>NUCLEOTIDE SEQUENCE</scope>
    <source>
        <strain evidence="3">JEL0318</strain>
    </source>
</reference>
<evidence type="ECO:0000256" key="1">
    <source>
        <dbReference type="SAM" id="MobiDB-lite"/>
    </source>
</evidence>
<feature type="non-terminal residue" evidence="3">
    <location>
        <position position="344"/>
    </location>
</feature>
<feature type="region of interest" description="Disordered" evidence="1">
    <location>
        <begin position="188"/>
        <end position="284"/>
    </location>
</feature>